<feature type="region of interest" description="Disordered" evidence="1">
    <location>
        <begin position="187"/>
        <end position="473"/>
    </location>
</feature>
<dbReference type="EMBL" id="WUBL01000172">
    <property type="protein sequence ID" value="KAF2963973.1"/>
    <property type="molecule type" value="Genomic_DNA"/>
</dbReference>
<protein>
    <recommendedName>
        <fullName evidence="3">Amidohydrolase 3 domain-containing protein</fullName>
    </recommendedName>
</protein>
<dbReference type="Gene3D" id="2.60.120.260">
    <property type="entry name" value="Galactose-binding domain-like"/>
    <property type="match status" value="1"/>
</dbReference>
<accession>A0A7C8MMA0</accession>
<feature type="compositionally biased region" description="Pro residues" evidence="1">
    <location>
        <begin position="195"/>
        <end position="205"/>
    </location>
</feature>
<feature type="compositionally biased region" description="Pro residues" evidence="1">
    <location>
        <begin position="229"/>
        <end position="243"/>
    </location>
</feature>
<dbReference type="AlphaFoldDB" id="A0A7C8MMA0"/>
<dbReference type="InterPro" id="IPR013108">
    <property type="entry name" value="Amidohydro_3"/>
</dbReference>
<feature type="compositionally biased region" description="Low complexity" evidence="1">
    <location>
        <begin position="454"/>
        <end position="465"/>
    </location>
</feature>
<dbReference type="InParanoid" id="A0A7C8MMA0"/>
<dbReference type="Gene3D" id="3.20.20.140">
    <property type="entry name" value="Metal-dependent hydrolases"/>
    <property type="match status" value="1"/>
</dbReference>
<dbReference type="Pfam" id="PF07969">
    <property type="entry name" value="Amidohydro_3"/>
    <property type="match status" value="1"/>
</dbReference>
<evidence type="ECO:0000313" key="4">
    <source>
        <dbReference type="EMBL" id="KAF2963973.1"/>
    </source>
</evidence>
<sequence>MTRQPLITSLVLATLTTATALVAAQENCYTEAYPNLLVNPSWEDGLGGWTYGYTYSRSISTTERSEGTSSLTTSSSYPYQYVYQTANDLVVGTDYDFSIDFNVLTTFPISQSCFAYLYHDALLTTNLIASKSGVFNVNTKAWQTLAGKYTATSSSAVFGFYLRCSLNYPQTYLYVDNAILRASGEKLVCPDPEPEPTPEPSPEPSSTPATTPSSAPLDSYSAPASSSPTPTPSSGPSSAPPSSYPASGNPTPSNGPSSTPSLSPSSGPAHSYSLAPSSYPVSSHPVPSTTPSVVPSSGLPSLPTNSYPVSPSSYPASSYPSPSNTPSATYSSSPLITPSSGPSSNPSVGPSSIPGVSYPVPPSSYLGSSYPTPSNTPSITPSSGPSSHAPAGPSHTPDNSYPVPPSSYAISSYPAPSANASATPSSGPSSYPSSAPTSSYPLHSSYPSPHPSDYPHSSYPYPQSSGGTYPTATPTKRPCGDLILINGKIHTVNEGEEVVSIVGVRSGIIVYIGENQTEALEKFDNPPSIVDLQGHIAIPGLIDCHNHIVLLGNRPGYHTPLENAYSIADVQNTYRLRADHVPPGSFITTIGGFHPNQFNERRLPTLEELDEIAPNNPVFVSYSFAGPASTNSLGKAFFESMVEPPSISATGSISSGQNNGKALLALRKQLTFEDRKRGVRDAMEYAASLGVTTHLDQGGFPATGTPSDGAAHEDLYSMHLPWLSVYDDENGIIRLRINFLHMDDNLEVPTVQQRLLNTFKFFGNDMVRTGGIGEFITTDYAGGPFFVEAARRIAKAGWRLEVHSLTNTDFQTQIQAFESISANNSIEDLRWVVAHVPLITSDYLQRLKKIGGGVNLSGWQYLAGTGPQAGPPFKDILATGIPAGIGADGMQIAPLNPWIHAYYATTGKNALGQQINPGQQINRQELLNLYTRANQWFLGGIDEQLLGSLEVGRLGDLVVLNKDYFTVPDEELKTLRSILTIVGGSIVYDDGSLET</sequence>
<reference evidence="4 5" key="1">
    <citation type="submission" date="2019-12" db="EMBL/GenBank/DDBJ databases">
        <title>Draft genome sequence of the ascomycete Xylaria multiplex DSM 110363.</title>
        <authorList>
            <person name="Buettner E."/>
            <person name="Kellner H."/>
        </authorList>
    </citation>
    <scope>NUCLEOTIDE SEQUENCE [LARGE SCALE GENOMIC DNA]</scope>
    <source>
        <strain evidence="4 5">DSM 110363</strain>
    </source>
</reference>
<dbReference type="Gene3D" id="2.30.40.10">
    <property type="entry name" value="Urease, subunit C, domain 1"/>
    <property type="match status" value="1"/>
</dbReference>
<evidence type="ECO:0000256" key="2">
    <source>
        <dbReference type="SAM" id="SignalP"/>
    </source>
</evidence>
<evidence type="ECO:0000313" key="5">
    <source>
        <dbReference type="Proteomes" id="UP000481858"/>
    </source>
</evidence>
<evidence type="ECO:0000256" key="1">
    <source>
        <dbReference type="SAM" id="MobiDB-lite"/>
    </source>
</evidence>
<feature type="compositionally biased region" description="Low complexity" evidence="1">
    <location>
        <begin position="244"/>
        <end position="269"/>
    </location>
</feature>
<dbReference type="SUPFAM" id="SSF51556">
    <property type="entry name" value="Metallo-dependent hydrolases"/>
    <property type="match status" value="1"/>
</dbReference>
<dbReference type="InterPro" id="IPR032466">
    <property type="entry name" value="Metal_Hydrolase"/>
</dbReference>
<dbReference type="InterPro" id="IPR011059">
    <property type="entry name" value="Metal-dep_hydrolase_composite"/>
</dbReference>
<dbReference type="Proteomes" id="UP000481858">
    <property type="component" value="Unassembled WGS sequence"/>
</dbReference>
<keyword evidence="5" id="KW-1185">Reference proteome</keyword>
<dbReference type="Gene3D" id="3.10.310.70">
    <property type="match status" value="1"/>
</dbReference>
<feature type="compositionally biased region" description="Low complexity" evidence="1">
    <location>
        <begin position="206"/>
        <end position="228"/>
    </location>
</feature>
<dbReference type="PANTHER" id="PTHR22642">
    <property type="entry name" value="IMIDAZOLONEPROPIONASE"/>
    <property type="match status" value="1"/>
</dbReference>
<feature type="compositionally biased region" description="Low complexity" evidence="1">
    <location>
        <begin position="276"/>
        <end position="447"/>
    </location>
</feature>
<proteinExistence type="predicted"/>
<keyword evidence="2" id="KW-0732">Signal</keyword>
<dbReference type="PANTHER" id="PTHR22642:SF21">
    <property type="entry name" value="PERIPLASMIC PROTEIN"/>
    <property type="match status" value="1"/>
</dbReference>
<dbReference type="GO" id="GO:0016810">
    <property type="term" value="F:hydrolase activity, acting on carbon-nitrogen (but not peptide) bonds"/>
    <property type="evidence" value="ECO:0007669"/>
    <property type="project" value="InterPro"/>
</dbReference>
<dbReference type="InterPro" id="IPR008979">
    <property type="entry name" value="Galactose-bd-like_sf"/>
</dbReference>
<comment type="caution">
    <text evidence="4">The sequence shown here is derived from an EMBL/GenBank/DDBJ whole genome shotgun (WGS) entry which is preliminary data.</text>
</comment>
<dbReference type="SUPFAM" id="SSF51338">
    <property type="entry name" value="Composite domain of metallo-dependent hydrolases"/>
    <property type="match status" value="1"/>
</dbReference>
<dbReference type="SUPFAM" id="SSF49785">
    <property type="entry name" value="Galactose-binding domain-like"/>
    <property type="match status" value="1"/>
</dbReference>
<feature type="signal peptide" evidence="2">
    <location>
        <begin position="1"/>
        <end position="24"/>
    </location>
</feature>
<gene>
    <name evidence="4" type="ORF">GQX73_g9600</name>
</gene>
<evidence type="ECO:0000259" key="3">
    <source>
        <dbReference type="Pfam" id="PF07969"/>
    </source>
</evidence>
<dbReference type="OrthoDB" id="194468at2759"/>
<feature type="domain" description="Amidohydrolase 3" evidence="3">
    <location>
        <begin position="529"/>
        <end position="988"/>
    </location>
</feature>
<feature type="chain" id="PRO_5028816722" description="Amidohydrolase 3 domain-containing protein" evidence="2">
    <location>
        <begin position="25"/>
        <end position="995"/>
    </location>
</feature>
<organism evidence="4 5">
    <name type="scientific">Xylaria multiplex</name>
    <dbReference type="NCBI Taxonomy" id="323545"/>
    <lineage>
        <taxon>Eukaryota</taxon>
        <taxon>Fungi</taxon>
        <taxon>Dikarya</taxon>
        <taxon>Ascomycota</taxon>
        <taxon>Pezizomycotina</taxon>
        <taxon>Sordariomycetes</taxon>
        <taxon>Xylariomycetidae</taxon>
        <taxon>Xylariales</taxon>
        <taxon>Xylariaceae</taxon>
        <taxon>Xylaria</taxon>
    </lineage>
</organism>
<name>A0A7C8MMA0_9PEZI</name>